<feature type="chain" id="PRO_5031159171" evidence="1">
    <location>
        <begin position="17"/>
        <end position="104"/>
    </location>
</feature>
<keyword evidence="1" id="KW-0732">Signal</keyword>
<dbReference type="AlphaFoldDB" id="A0A7S4CAU0"/>
<evidence type="ECO:0000256" key="1">
    <source>
        <dbReference type="SAM" id="SignalP"/>
    </source>
</evidence>
<proteinExistence type="predicted"/>
<accession>A0A7S4CAU0</accession>
<dbReference type="EMBL" id="HBJA01010041">
    <property type="protein sequence ID" value="CAE0792023.1"/>
    <property type="molecule type" value="Transcribed_RNA"/>
</dbReference>
<reference evidence="2" key="1">
    <citation type="submission" date="2021-01" db="EMBL/GenBank/DDBJ databases">
        <authorList>
            <person name="Corre E."/>
            <person name="Pelletier E."/>
            <person name="Niang G."/>
            <person name="Scheremetjew M."/>
            <person name="Finn R."/>
            <person name="Kale V."/>
            <person name="Holt S."/>
            <person name="Cochrane G."/>
            <person name="Meng A."/>
            <person name="Brown T."/>
            <person name="Cohen L."/>
        </authorList>
    </citation>
    <scope>NUCLEOTIDE SEQUENCE</scope>
    <source>
        <strain evidence="2">CCMP1594</strain>
    </source>
</reference>
<feature type="signal peptide" evidence="1">
    <location>
        <begin position="1"/>
        <end position="16"/>
    </location>
</feature>
<organism evidence="2">
    <name type="scientific">Eutreptiella gymnastica</name>
    <dbReference type="NCBI Taxonomy" id="73025"/>
    <lineage>
        <taxon>Eukaryota</taxon>
        <taxon>Discoba</taxon>
        <taxon>Euglenozoa</taxon>
        <taxon>Euglenida</taxon>
        <taxon>Spirocuta</taxon>
        <taxon>Euglenophyceae</taxon>
        <taxon>Eutreptiales</taxon>
        <taxon>Eutreptiaceae</taxon>
        <taxon>Eutreptiella</taxon>
    </lineage>
</organism>
<gene>
    <name evidence="2" type="ORF">EGYM00163_LOCUS3139</name>
</gene>
<sequence>MLALRALLSLKSAVRTFETVSPGNSPIFLVHKNGPTGIETALRMVSLVGGSHYPMCIFNSSRVAHTDMGFPRVPQGEGLDEGMVTFGAAAQRVHVMLARLGGKN</sequence>
<protein>
    <submittedName>
        <fullName evidence="2">Uncharacterized protein</fullName>
    </submittedName>
</protein>
<evidence type="ECO:0000313" key="2">
    <source>
        <dbReference type="EMBL" id="CAE0792023.1"/>
    </source>
</evidence>
<name>A0A7S4CAU0_9EUGL</name>